<dbReference type="PANTHER" id="PTHR43791">
    <property type="entry name" value="PERMEASE-RELATED"/>
    <property type="match status" value="1"/>
</dbReference>
<feature type="transmembrane region" description="Helical" evidence="7">
    <location>
        <begin position="104"/>
        <end position="122"/>
    </location>
</feature>
<evidence type="ECO:0000256" key="7">
    <source>
        <dbReference type="SAM" id="Phobius"/>
    </source>
</evidence>
<feature type="domain" description="Nephrocystin 3-like N-terminal" evidence="8">
    <location>
        <begin position="587"/>
        <end position="737"/>
    </location>
</feature>
<feature type="transmembrane region" description="Helical" evidence="7">
    <location>
        <begin position="1548"/>
        <end position="1570"/>
    </location>
</feature>
<dbReference type="InterPro" id="IPR027417">
    <property type="entry name" value="P-loop_NTPase"/>
</dbReference>
<dbReference type="GO" id="GO:0022857">
    <property type="term" value="F:transmembrane transporter activity"/>
    <property type="evidence" value="ECO:0007669"/>
    <property type="project" value="InterPro"/>
</dbReference>
<keyword evidence="3 7" id="KW-0812">Transmembrane</keyword>
<feature type="transmembrane region" description="Helical" evidence="7">
    <location>
        <begin position="310"/>
        <end position="328"/>
    </location>
</feature>
<sequence>MSIKKDSQDDLALSKSIGTPEVKAYLGIDPVAERKLLRKLDFTLLPLFWLIYCTNFIDRTAIGLEKDLGMQGFDFNIALTVFYTSYMMIEVPSNLVLKRIGSVWIAYLVIGFGAVALGSAFMRSYAQLIVTRVFLGIAEGGTLAGLVYTLARFYRRRELVIRMAFFYGLAGSLSGAFGGLLASGLLAVDDFGPLQRWRKIFFIEGIITLGMGIALLFIMPEDPQTTKLLNEYERAIAIARINADAAVKKDGHKEKTTLKLVLRSFNIWTIVCAMGYLFTNISFQGLTLFMPTVINSLGNFTVIQSQLRTVPPYIVGAAYAILNCYMSWYLNSRGVAIVVCMLWQITGYAIAIGTRNPHARYAACFFSIMGGTSSAPLVGSSFPPSPSFIAKKQTNKFLTWGVDNAAPETMRAVATAFIPSIGALGSIIAVWSYLPFDAPDYHIGNSINLASAAFVIAFTILGMVYLRLENKKRDRGERDYRFEDKTQEDVQDLVTKLSNGQRFNMGGKVNAAALMFESGHDFIVKDSVIVNGTVQRTGLDLLLKYSIRDVFYDSDRRWPPPRCHYNSRQELRDMINDWGIGVSNGVSGTFLWMHGPFGVGKSAIAQSSAESLDLLNRLGASLFFSRPHSQNDPSRVFPSIAYQLALKLPSFRDTLDHLITQNPTLLTAARSVQFKELLVTPLQHIPPTVLKLLRGQVIILDGLDEIDGADAQCDIIAIIAASIREETTPFRWFILSRPEPHIQRVMRTNNISAYLHSLHVPVSSEDDHEILLFLTKKLEEIGAQHDLPDTWCTEAEIAALVKLTHGLWVYADTIIRFIGNPNSLGPISQLRLALLESVAKASRSESSIRRLPTASLDSLYKLILQQIPTQVVLTIRKILLLNKIFPPRESKDNHVLELANILGLTREEFYAACGFLQSVLFLRDFSYHGTVINFYHTSFMDYMEDPKRSQNECIYGNCLEELRQELLQRINNVHAHSPGKTPVVDITFPQSIPCPNDLFVAYHNLLISLFWLCDQDRHKISSTTASVLERVKFSDISRLLESSPFLGFDINHMNFRDNLPQEYRNQILRPSHNPLHYLLKKWDWRNVAGVKPFILGKGNNKLLCWQTEENNMSTKRESNDEKAADHFGTLELRNSGDVITDSYMIDPVAEKQLLRKLDLTLLPLFLLIYCANFIDRTAIGNAKIAEKDLGMKGFDFNIALTVFYISYIVIEVPSNLVLKCLGSVWIAYLVIAFGVVSLGSAFMKTYADLIVTRIFLGFAEGGTLAGLVYTLARFYRRKELVIRMGYFMGLSGSFAGAFGGLLASGLLAVNNFGPLKSWRKIFFIEGIITLGIGIALLFIMPDDPQTSRLLNNSECLLAIARVNADETVKKDGQKEKTTIRLILRSFNIWTCACAVGYIFTSISFQGLSLFLPTVINSLGHFTVIDAQLRTVPPYIVGAVFAILNCHLSWYLNSRGIAIIVCMLWQTVGYAINIGTINANARYAACFFNLMGATSSAPLFLTWGADNAAPDTMRAVTTAAIPAIGAAGALVGVWSYLPFDAPNYHIGNSINLAAAVFVIVFTPVGMLYLYLENKRRDRGDRDYRLKGTEEEIRDLGYKHPGFRYQL</sequence>
<proteinExistence type="predicted"/>
<gene>
    <name evidence="9" type="ORF">NP233_g10318</name>
</gene>
<feature type="transmembrane region" description="Helical" evidence="7">
    <location>
        <begin position="1386"/>
        <end position="1411"/>
    </location>
</feature>
<feature type="transmembrane region" description="Helical" evidence="7">
    <location>
        <begin position="334"/>
        <end position="352"/>
    </location>
</feature>
<keyword evidence="10" id="KW-1185">Reference proteome</keyword>
<evidence type="ECO:0000256" key="6">
    <source>
        <dbReference type="ARBA" id="ARBA00023136"/>
    </source>
</evidence>
<reference evidence="9" key="1">
    <citation type="submission" date="2022-07" db="EMBL/GenBank/DDBJ databases">
        <title>Genome Sequence of Leucocoprinus birnbaumii.</title>
        <authorList>
            <person name="Buettner E."/>
        </authorList>
    </citation>
    <scope>NUCLEOTIDE SEQUENCE</scope>
    <source>
        <strain evidence="9">VT141</strain>
    </source>
</reference>
<feature type="transmembrane region" description="Helical" evidence="7">
    <location>
        <begin position="200"/>
        <end position="219"/>
    </location>
</feature>
<feature type="transmembrane region" description="Helical" evidence="7">
    <location>
        <begin position="1249"/>
        <end position="1272"/>
    </location>
</feature>
<dbReference type="Pfam" id="PF24883">
    <property type="entry name" value="NPHP3_N"/>
    <property type="match status" value="1"/>
</dbReference>
<evidence type="ECO:0000259" key="8">
    <source>
        <dbReference type="Pfam" id="PF24883"/>
    </source>
</evidence>
<evidence type="ECO:0000256" key="3">
    <source>
        <dbReference type="ARBA" id="ARBA00022692"/>
    </source>
</evidence>
<feature type="transmembrane region" description="Helical" evidence="7">
    <location>
        <begin position="446"/>
        <end position="468"/>
    </location>
</feature>
<organism evidence="9 10">
    <name type="scientific">Leucocoprinus birnbaumii</name>
    <dbReference type="NCBI Taxonomy" id="56174"/>
    <lineage>
        <taxon>Eukaryota</taxon>
        <taxon>Fungi</taxon>
        <taxon>Dikarya</taxon>
        <taxon>Basidiomycota</taxon>
        <taxon>Agaricomycotina</taxon>
        <taxon>Agaricomycetes</taxon>
        <taxon>Agaricomycetidae</taxon>
        <taxon>Agaricales</taxon>
        <taxon>Agaricineae</taxon>
        <taxon>Agaricaceae</taxon>
        <taxon>Leucocoprinus</taxon>
    </lineage>
</organism>
<dbReference type="SUPFAM" id="SSF103473">
    <property type="entry name" value="MFS general substrate transporter"/>
    <property type="match status" value="2"/>
</dbReference>
<evidence type="ECO:0000256" key="5">
    <source>
        <dbReference type="ARBA" id="ARBA00022989"/>
    </source>
</evidence>
<feature type="transmembrane region" description="Helical" evidence="7">
    <location>
        <begin position="128"/>
        <end position="151"/>
    </location>
</feature>
<dbReference type="PANTHER" id="PTHR43791:SF48">
    <property type="entry name" value="TRANSPORTER, PUTATIVE (AFU_ORTHOLOGUE AFUA_4G01000)-RELATED"/>
    <property type="match status" value="1"/>
</dbReference>
<dbReference type="FunFam" id="1.20.1250.20:FF:000013">
    <property type="entry name" value="MFS general substrate transporter"/>
    <property type="match status" value="1"/>
</dbReference>
<feature type="transmembrane region" description="Helical" evidence="7">
    <location>
        <begin position="412"/>
        <end position="434"/>
    </location>
</feature>
<evidence type="ECO:0000256" key="2">
    <source>
        <dbReference type="ARBA" id="ARBA00022448"/>
    </source>
</evidence>
<dbReference type="SUPFAM" id="SSF52540">
    <property type="entry name" value="P-loop containing nucleoside triphosphate hydrolases"/>
    <property type="match status" value="1"/>
</dbReference>
<feature type="transmembrane region" description="Helical" evidence="7">
    <location>
        <begin position="163"/>
        <end position="188"/>
    </location>
</feature>
<keyword evidence="4" id="KW-0677">Repeat</keyword>
<feature type="transmembrane region" description="Helical" evidence="7">
    <location>
        <begin position="1321"/>
        <end position="1340"/>
    </location>
</feature>
<dbReference type="Pfam" id="PF07690">
    <property type="entry name" value="MFS_1"/>
    <property type="match status" value="2"/>
</dbReference>
<dbReference type="GO" id="GO:0016020">
    <property type="term" value="C:membrane"/>
    <property type="evidence" value="ECO:0007669"/>
    <property type="project" value="UniProtKB-SubCell"/>
</dbReference>
<dbReference type="EMBL" id="JANIEX010001035">
    <property type="protein sequence ID" value="KAJ3561232.1"/>
    <property type="molecule type" value="Genomic_DNA"/>
</dbReference>
<name>A0AAD5YLF1_9AGAR</name>
<comment type="caution">
    <text evidence="9">The sequence shown here is derived from an EMBL/GenBank/DDBJ whole genome shotgun (WGS) entry which is preliminary data.</text>
</comment>
<feature type="transmembrane region" description="Helical" evidence="7">
    <location>
        <begin position="1480"/>
        <end position="1502"/>
    </location>
</feature>
<feature type="transmembrane region" description="Helical" evidence="7">
    <location>
        <begin position="1224"/>
        <end position="1243"/>
    </location>
</feature>
<dbReference type="Proteomes" id="UP001213000">
    <property type="component" value="Unassembled WGS sequence"/>
</dbReference>
<feature type="transmembrane region" description="Helical" evidence="7">
    <location>
        <begin position="1456"/>
        <end position="1474"/>
    </location>
</feature>
<feature type="transmembrane region" description="Helical" evidence="7">
    <location>
        <begin position="1514"/>
        <end position="1536"/>
    </location>
</feature>
<feature type="transmembrane region" description="Helical" evidence="7">
    <location>
        <begin position="77"/>
        <end position="97"/>
    </location>
</feature>
<dbReference type="Gene3D" id="3.40.50.300">
    <property type="entry name" value="P-loop containing nucleotide triphosphate hydrolases"/>
    <property type="match status" value="1"/>
</dbReference>
<accession>A0AAD5YLF1</accession>
<dbReference type="InterPro" id="IPR036259">
    <property type="entry name" value="MFS_trans_sf"/>
</dbReference>
<feature type="transmembrane region" description="Helical" evidence="7">
    <location>
        <begin position="40"/>
        <end position="57"/>
    </location>
</feature>
<evidence type="ECO:0000313" key="9">
    <source>
        <dbReference type="EMBL" id="KAJ3561232.1"/>
    </source>
</evidence>
<evidence type="ECO:0000313" key="10">
    <source>
        <dbReference type="Proteomes" id="UP001213000"/>
    </source>
</evidence>
<keyword evidence="5 7" id="KW-1133">Transmembrane helix</keyword>
<feature type="transmembrane region" description="Helical" evidence="7">
    <location>
        <begin position="1431"/>
        <end position="1449"/>
    </location>
</feature>
<evidence type="ECO:0000256" key="4">
    <source>
        <dbReference type="ARBA" id="ARBA00022737"/>
    </source>
</evidence>
<dbReference type="Gene3D" id="1.20.1250.20">
    <property type="entry name" value="MFS general substrate transporter like domains"/>
    <property type="match status" value="2"/>
</dbReference>
<protein>
    <recommendedName>
        <fullName evidence="8">Nephrocystin 3-like N-terminal domain-containing protein</fullName>
    </recommendedName>
</protein>
<dbReference type="InterPro" id="IPR056884">
    <property type="entry name" value="NPHP3-like_N"/>
</dbReference>
<feature type="transmembrane region" description="Helical" evidence="7">
    <location>
        <begin position="260"/>
        <end position="279"/>
    </location>
</feature>
<keyword evidence="6 7" id="KW-0472">Membrane</keyword>
<keyword evidence="2" id="KW-0813">Transport</keyword>
<dbReference type="InterPro" id="IPR011701">
    <property type="entry name" value="MFS"/>
</dbReference>
<comment type="subcellular location">
    <subcellularLocation>
        <location evidence="1">Membrane</location>
        <topology evidence="1">Multi-pass membrane protein</topology>
    </subcellularLocation>
</comment>
<dbReference type="FunFam" id="1.20.1250.20:FF:000018">
    <property type="entry name" value="MFS transporter permease"/>
    <property type="match status" value="1"/>
</dbReference>
<evidence type="ECO:0000256" key="1">
    <source>
        <dbReference type="ARBA" id="ARBA00004141"/>
    </source>
</evidence>
<feature type="transmembrane region" description="Helical" evidence="7">
    <location>
        <begin position="1284"/>
        <end position="1309"/>
    </location>
</feature>
<feature type="transmembrane region" description="Helical" evidence="7">
    <location>
        <begin position="1194"/>
        <end position="1212"/>
    </location>
</feature>